<keyword evidence="5 6" id="KW-0411">Iron-sulfur</keyword>
<keyword evidence="4 6" id="KW-0408">Iron</keyword>
<dbReference type="HAMAP" id="MF_02040">
    <property type="entry name" value="Mrp_NBP35"/>
    <property type="match status" value="1"/>
</dbReference>
<dbReference type="GO" id="GO:0016887">
    <property type="term" value="F:ATP hydrolysis activity"/>
    <property type="evidence" value="ECO:0007669"/>
    <property type="project" value="UniProtKB-UniRule"/>
</dbReference>
<proteinExistence type="inferred from homology"/>
<dbReference type="CDD" id="cd02037">
    <property type="entry name" value="Mrp_NBP35"/>
    <property type="match status" value="1"/>
</dbReference>
<name>A0A3P3VLR6_9GAMM</name>
<dbReference type="InterPro" id="IPR027417">
    <property type="entry name" value="P-loop_NTPase"/>
</dbReference>
<reference evidence="7 8" key="1">
    <citation type="submission" date="2018-08" db="EMBL/GenBank/DDBJ databases">
        <authorList>
            <person name="Khan S.A."/>
        </authorList>
    </citation>
    <scope>NUCLEOTIDE SEQUENCE [LARGE SCALE GENOMIC DNA]</scope>
    <source>
        <strain evidence="7 8">GTF-13</strain>
    </source>
</reference>
<evidence type="ECO:0000313" key="7">
    <source>
        <dbReference type="EMBL" id="RRJ82818.1"/>
    </source>
</evidence>
<dbReference type="GO" id="GO:0016226">
    <property type="term" value="P:iron-sulfur cluster assembly"/>
    <property type="evidence" value="ECO:0007669"/>
    <property type="project" value="InterPro"/>
</dbReference>
<dbReference type="InterPro" id="IPR044304">
    <property type="entry name" value="NUBPL-like"/>
</dbReference>
<keyword evidence="3 6" id="KW-0067">ATP-binding</keyword>
<comment type="caution">
    <text evidence="7">The sequence shown here is derived from an EMBL/GenBank/DDBJ whole genome shotgun (WGS) entry which is preliminary data.</text>
</comment>
<organism evidence="7 8">
    <name type="scientific">Aestuariirhabdus litorea</name>
    <dbReference type="NCBI Taxonomy" id="2528527"/>
    <lineage>
        <taxon>Bacteria</taxon>
        <taxon>Pseudomonadati</taxon>
        <taxon>Pseudomonadota</taxon>
        <taxon>Gammaproteobacteria</taxon>
        <taxon>Oceanospirillales</taxon>
        <taxon>Aestuariirhabdaceae</taxon>
        <taxon>Aestuariirhabdus</taxon>
    </lineage>
</organism>
<dbReference type="RefSeq" id="WP_125016908.1">
    <property type="nucleotide sequence ID" value="NZ_QWEZ01000002.1"/>
</dbReference>
<evidence type="ECO:0000256" key="4">
    <source>
        <dbReference type="ARBA" id="ARBA00023004"/>
    </source>
</evidence>
<gene>
    <name evidence="7" type="ORF">D0544_13285</name>
</gene>
<keyword evidence="6" id="KW-0378">Hydrolase</keyword>
<comment type="similarity">
    <text evidence="6">Belongs to the Mrp/NBP35 ATP-binding proteins family.</text>
</comment>
<dbReference type="Pfam" id="PF10609">
    <property type="entry name" value="ParA"/>
    <property type="match status" value="1"/>
</dbReference>
<keyword evidence="2 6" id="KW-0547">Nucleotide-binding</keyword>
<comment type="function">
    <text evidence="6">Binds and transfers iron-sulfur (Fe-S) clusters to target apoproteins. Can hydrolyze ATP.</text>
</comment>
<dbReference type="PANTHER" id="PTHR42961:SF2">
    <property type="entry name" value="IRON-SULFUR PROTEIN NUBPL"/>
    <property type="match status" value="1"/>
</dbReference>
<dbReference type="AlphaFoldDB" id="A0A3P3VLR6"/>
<reference evidence="7 8" key="2">
    <citation type="submission" date="2018-12" db="EMBL/GenBank/DDBJ databases">
        <title>Simiduia agarivorans gen. nov., sp. nov., a marine, agarolytic bacterium isolated from shallow coastal water from Keelung, Taiwan.</title>
        <authorList>
            <person name="Shieh W.Y."/>
        </authorList>
    </citation>
    <scope>NUCLEOTIDE SEQUENCE [LARGE SCALE GENOMIC DNA]</scope>
    <source>
        <strain evidence="7 8">GTF-13</strain>
    </source>
</reference>
<accession>A0A3P3VLR6</accession>
<dbReference type="GO" id="GO:0005524">
    <property type="term" value="F:ATP binding"/>
    <property type="evidence" value="ECO:0007669"/>
    <property type="project" value="UniProtKB-UniRule"/>
</dbReference>
<dbReference type="Proteomes" id="UP000280792">
    <property type="component" value="Unassembled WGS sequence"/>
</dbReference>
<dbReference type="InterPro" id="IPR033756">
    <property type="entry name" value="YlxH/NBP35"/>
</dbReference>
<evidence type="ECO:0000256" key="5">
    <source>
        <dbReference type="ARBA" id="ARBA00023014"/>
    </source>
</evidence>
<sequence>MSCSDQPASCIPLTDVTDSGIDTSAVAPVPNIDDIVLVASGKGGVGKSTVTVNLAASLSQQGLKVGILDADLYGPSIARMLGIGDGLASDESGLAVPAQHHGIAALSVASVMPPEAALVWKGPLVSQTLTQMFRDVAWPELDILLVDLPPGTGDVQLTILEQIPITGAVVVTTPQKLAVTDARRAVSLFHELDIPVFGLVENMTGYVCPCCGETQRLYPGGAAKKLAAERSISHLGSLPLDPVAQALADSGTPLVLGAPESATATAFADLAAKVRDAISKERAYRAYMAREGQAANGQAVQLWEKLLDE</sequence>
<dbReference type="GO" id="GO:0051539">
    <property type="term" value="F:4 iron, 4 sulfur cluster binding"/>
    <property type="evidence" value="ECO:0007669"/>
    <property type="project" value="TreeGrafter"/>
</dbReference>
<evidence type="ECO:0000256" key="3">
    <source>
        <dbReference type="ARBA" id="ARBA00022840"/>
    </source>
</evidence>
<comment type="subunit">
    <text evidence="6">Homodimer.</text>
</comment>
<dbReference type="SUPFAM" id="SSF52540">
    <property type="entry name" value="P-loop containing nucleoside triphosphate hydrolases"/>
    <property type="match status" value="1"/>
</dbReference>
<keyword evidence="8" id="KW-1185">Reference proteome</keyword>
<evidence type="ECO:0000313" key="8">
    <source>
        <dbReference type="Proteomes" id="UP000280792"/>
    </source>
</evidence>
<evidence type="ECO:0000256" key="6">
    <source>
        <dbReference type="HAMAP-Rule" id="MF_02040"/>
    </source>
</evidence>
<keyword evidence="1 6" id="KW-0479">Metal-binding</keyword>
<dbReference type="GO" id="GO:0046872">
    <property type="term" value="F:metal ion binding"/>
    <property type="evidence" value="ECO:0007669"/>
    <property type="project" value="UniProtKB-KW"/>
</dbReference>
<dbReference type="EMBL" id="QWEZ01000002">
    <property type="protein sequence ID" value="RRJ82818.1"/>
    <property type="molecule type" value="Genomic_DNA"/>
</dbReference>
<evidence type="ECO:0000256" key="1">
    <source>
        <dbReference type="ARBA" id="ARBA00022723"/>
    </source>
</evidence>
<feature type="binding site" evidence="6">
    <location>
        <begin position="41"/>
        <end position="48"/>
    </location>
    <ligand>
        <name>ATP</name>
        <dbReference type="ChEBI" id="CHEBI:30616"/>
    </ligand>
</feature>
<dbReference type="PANTHER" id="PTHR42961">
    <property type="entry name" value="IRON-SULFUR PROTEIN NUBPL"/>
    <property type="match status" value="1"/>
</dbReference>
<dbReference type="FunFam" id="3.40.50.300:FF:001278">
    <property type="entry name" value="Iron-sulfur cluster carrier protein"/>
    <property type="match status" value="1"/>
</dbReference>
<evidence type="ECO:0000256" key="2">
    <source>
        <dbReference type="ARBA" id="ARBA00022741"/>
    </source>
</evidence>
<dbReference type="GO" id="GO:0140663">
    <property type="term" value="F:ATP-dependent FeS chaperone activity"/>
    <property type="evidence" value="ECO:0007669"/>
    <property type="project" value="InterPro"/>
</dbReference>
<dbReference type="Gene3D" id="3.40.50.300">
    <property type="entry name" value="P-loop containing nucleotide triphosphate hydrolases"/>
    <property type="match status" value="1"/>
</dbReference>
<protein>
    <recommendedName>
        <fullName evidence="6">Iron-sulfur cluster carrier protein</fullName>
    </recommendedName>
</protein>
<dbReference type="InterPro" id="IPR019591">
    <property type="entry name" value="Mrp/NBP35_ATP-bd"/>
</dbReference>